<protein>
    <submittedName>
        <fullName evidence="3">Uncharacterized protein</fullName>
    </submittedName>
</protein>
<evidence type="ECO:0000256" key="2">
    <source>
        <dbReference type="SAM" id="SignalP"/>
    </source>
</evidence>
<keyword evidence="4" id="KW-1185">Reference proteome</keyword>
<dbReference type="VEuPathDB" id="FungiDB:PSTT_03463"/>
<name>A0A2S4VWE7_9BASI</name>
<sequence length="319" mass="35106">SVRPTKHATTLSRILTPPEPLLVLAIVFVSVLPAEASDMAPTSIEGTENSYSLSQLPHPPEALIYGPKFVARDVDVGLFFILYQLIGSQAIIRKYCNPSDCFITIDPSTMTFDAFKEAVISPISQVDNGMVNAIRADLASAAPRIQWSVGITNNKAALFCHPVVMPTEHDLMFKQWIWGINITTSGLLNVSIMQDLSDTPVEGLTMEPTRDASGVSAGQSPTDNEANRPADSVTQFYSKRRPSTPPPLTDFFVYCYVCDHVVQNCLMNVMVEQYIDRYKLFASPVVIQALESPRYQIPSGLIAILSSNVENYKAYLHSG</sequence>
<evidence type="ECO:0000256" key="1">
    <source>
        <dbReference type="SAM" id="MobiDB-lite"/>
    </source>
</evidence>
<proteinExistence type="predicted"/>
<feature type="chain" id="PRO_5015670214" evidence="2">
    <location>
        <begin position="37"/>
        <end position="319"/>
    </location>
</feature>
<feature type="region of interest" description="Disordered" evidence="1">
    <location>
        <begin position="201"/>
        <end position="241"/>
    </location>
</feature>
<organism evidence="3 4">
    <name type="scientific">Puccinia striiformis</name>
    <dbReference type="NCBI Taxonomy" id="27350"/>
    <lineage>
        <taxon>Eukaryota</taxon>
        <taxon>Fungi</taxon>
        <taxon>Dikarya</taxon>
        <taxon>Basidiomycota</taxon>
        <taxon>Pucciniomycotina</taxon>
        <taxon>Pucciniomycetes</taxon>
        <taxon>Pucciniales</taxon>
        <taxon>Pucciniaceae</taxon>
        <taxon>Puccinia</taxon>
    </lineage>
</organism>
<comment type="caution">
    <text evidence="3">The sequence shown here is derived from an EMBL/GenBank/DDBJ whole genome shotgun (WGS) entry which is preliminary data.</text>
</comment>
<dbReference type="VEuPathDB" id="FungiDB:PSHT_06209"/>
<accession>A0A2S4VWE7</accession>
<evidence type="ECO:0000313" key="4">
    <source>
        <dbReference type="Proteomes" id="UP000239156"/>
    </source>
</evidence>
<feature type="non-terminal residue" evidence="3">
    <location>
        <position position="1"/>
    </location>
</feature>
<reference evidence="3" key="1">
    <citation type="submission" date="2017-12" db="EMBL/GenBank/DDBJ databases">
        <title>Gene loss provides genomic basis for host adaptation in cereal stripe rust fungi.</title>
        <authorList>
            <person name="Xia C."/>
        </authorList>
    </citation>
    <scope>NUCLEOTIDE SEQUENCE [LARGE SCALE GENOMIC DNA]</scope>
    <source>
        <strain evidence="3">93-210</strain>
    </source>
</reference>
<gene>
    <name evidence="3" type="ORF">PSTT_03463</name>
</gene>
<feature type="signal peptide" evidence="2">
    <location>
        <begin position="1"/>
        <end position="36"/>
    </location>
</feature>
<dbReference type="AlphaFoldDB" id="A0A2S4VWE7"/>
<keyword evidence="2" id="KW-0732">Signal</keyword>
<evidence type="ECO:0000313" key="3">
    <source>
        <dbReference type="EMBL" id="POW13820.1"/>
    </source>
</evidence>
<dbReference type="Proteomes" id="UP000239156">
    <property type="component" value="Unassembled WGS sequence"/>
</dbReference>
<dbReference type="EMBL" id="PKSL01000022">
    <property type="protein sequence ID" value="POW13820.1"/>
    <property type="molecule type" value="Genomic_DNA"/>
</dbReference>